<evidence type="ECO:0000313" key="2">
    <source>
        <dbReference type="Proteomes" id="UP000523007"/>
    </source>
</evidence>
<name>A0A7W7W1F3_9ACTN</name>
<gene>
    <name evidence="1" type="ORF">F4561_001088</name>
</gene>
<dbReference type="Gene3D" id="3.40.830.10">
    <property type="entry name" value="LigB-like"/>
    <property type="match status" value="1"/>
</dbReference>
<dbReference type="EMBL" id="JACHJT010000001">
    <property type="protein sequence ID" value="MBB4930268.1"/>
    <property type="molecule type" value="Genomic_DNA"/>
</dbReference>
<dbReference type="AlphaFoldDB" id="A0A7W7W1F3"/>
<organism evidence="1 2">
    <name type="scientific">Lipingzhangella halophila</name>
    <dbReference type="NCBI Taxonomy" id="1783352"/>
    <lineage>
        <taxon>Bacteria</taxon>
        <taxon>Bacillati</taxon>
        <taxon>Actinomycetota</taxon>
        <taxon>Actinomycetes</taxon>
        <taxon>Streptosporangiales</taxon>
        <taxon>Nocardiopsidaceae</taxon>
        <taxon>Lipingzhangella</taxon>
    </lineage>
</organism>
<reference evidence="1 2" key="1">
    <citation type="submission" date="2020-08" db="EMBL/GenBank/DDBJ databases">
        <title>Sequencing the genomes of 1000 actinobacteria strains.</title>
        <authorList>
            <person name="Klenk H.-P."/>
        </authorList>
    </citation>
    <scope>NUCLEOTIDE SEQUENCE [LARGE SCALE GENOMIC DNA]</scope>
    <source>
        <strain evidence="1 2">DSM 102030</strain>
    </source>
</reference>
<sequence length="226" mass="22907">MFVAAAVCPHPPLLVPELAGGAAHELDGLRHACDRAVAGLLAAGADHLVVVGTGQWEWTYGAEAGGGLAGFGVDIPVGPPPAALPLPLTLGRWLAERAGAVPAGYVAVPPEAGPHECLVRGADMASGPERLGVLAMGDGSARRTEHAPGYYDPRAVSFDHSVATALAKADTAALAALDAGTATELMAAGRPVWQVLAGAARNTAPHGELLAHEAPYGVGYFVALWR</sequence>
<dbReference type="Proteomes" id="UP000523007">
    <property type="component" value="Unassembled WGS sequence"/>
</dbReference>
<accession>A0A7W7W1F3</accession>
<evidence type="ECO:0000313" key="1">
    <source>
        <dbReference type="EMBL" id="MBB4930268.1"/>
    </source>
</evidence>
<dbReference type="RefSeq" id="WP_184575341.1">
    <property type="nucleotide sequence ID" value="NZ_JACHJT010000001.1"/>
</dbReference>
<keyword evidence="2" id="KW-1185">Reference proteome</keyword>
<proteinExistence type="predicted"/>
<evidence type="ECO:0008006" key="3">
    <source>
        <dbReference type="Google" id="ProtNLM"/>
    </source>
</evidence>
<dbReference type="SUPFAM" id="SSF53213">
    <property type="entry name" value="LigB-like"/>
    <property type="match status" value="1"/>
</dbReference>
<protein>
    <recommendedName>
        <fullName evidence="3">Catalytic LigB subunit of aromatic ring-opening dioxygenase</fullName>
    </recommendedName>
</protein>
<comment type="caution">
    <text evidence="1">The sequence shown here is derived from an EMBL/GenBank/DDBJ whole genome shotgun (WGS) entry which is preliminary data.</text>
</comment>